<feature type="compositionally biased region" description="Basic and acidic residues" evidence="1">
    <location>
        <begin position="270"/>
        <end position="280"/>
    </location>
</feature>
<sequence>MADERYAWLDQEAAERLLRGEPVDPVDRLDDTARDEARLLARALESARTPLPPLTAVGPDGELPGEAAALAAFRASAAGRAAGTARVPAASAGAGTQADLGAVRLAPVAGSRRWGRSLRYGLAAAFAAVTVGGVAVAAGTGVLPLTSHPAAREVTAVDTPGPGNSTTAGGIGSELPALPSGGPGRPSGTPGGTSAPGITPGASDGASAGATTGPGRGTGPDQDEDGEGAAGRARSFRACQDYRAGTLAPAGRQRLANLLRNGETVKRYCDRLLSGGRDRPSTTPSAGRTPSGGRTSSGNNGGSGNGNGNDNDNGTGSGSGSGSGNNSGNGGGSGSGSGADGGDSEGDGNQGRGDKNHGRSAGNGRPGQSGQSGQSSQSDKGGKTDKADKAGKGKQGAQGAPANQGRQNASRGSGHPRA</sequence>
<feature type="compositionally biased region" description="Low complexity" evidence="1">
    <location>
        <begin position="368"/>
        <end position="379"/>
    </location>
</feature>
<keyword evidence="4" id="KW-1185">Reference proteome</keyword>
<feature type="transmembrane region" description="Helical" evidence="2">
    <location>
        <begin position="120"/>
        <end position="143"/>
    </location>
</feature>
<dbReference type="EMBL" id="AP017424">
    <property type="protein sequence ID" value="BAU85614.1"/>
    <property type="molecule type" value="Genomic_DNA"/>
</dbReference>
<protein>
    <submittedName>
        <fullName evidence="3">Collagen triple helix repeat-containing protein</fullName>
    </submittedName>
</protein>
<evidence type="ECO:0000256" key="1">
    <source>
        <dbReference type="SAM" id="MobiDB-lite"/>
    </source>
</evidence>
<feature type="region of interest" description="Disordered" evidence="1">
    <location>
        <begin position="270"/>
        <end position="418"/>
    </location>
</feature>
<keyword evidence="2" id="KW-1133">Transmembrane helix</keyword>
<dbReference type="Proteomes" id="UP000217676">
    <property type="component" value="Chromosome"/>
</dbReference>
<dbReference type="KEGG" id="slau:SLA_4730"/>
<name>A0A160P3L5_STRLU</name>
<evidence type="ECO:0000256" key="2">
    <source>
        <dbReference type="SAM" id="Phobius"/>
    </source>
</evidence>
<keyword evidence="2" id="KW-0472">Membrane</keyword>
<gene>
    <name evidence="3" type="ORF">SLA_4730</name>
</gene>
<feature type="region of interest" description="Disordered" evidence="1">
    <location>
        <begin position="153"/>
        <end position="234"/>
    </location>
</feature>
<feature type="compositionally biased region" description="Gly residues" evidence="1">
    <location>
        <begin position="315"/>
        <end position="341"/>
    </location>
</feature>
<feature type="compositionally biased region" description="Low complexity" evidence="1">
    <location>
        <begin position="192"/>
        <end position="211"/>
    </location>
</feature>
<feature type="region of interest" description="Disordered" evidence="1">
    <location>
        <begin position="245"/>
        <end position="264"/>
    </location>
</feature>
<keyword evidence="2" id="KW-0812">Transmembrane</keyword>
<dbReference type="AlphaFoldDB" id="A0A160P3L5"/>
<proteinExistence type="predicted"/>
<reference evidence="3 4" key="1">
    <citation type="journal article" date="2016" name="Genome Announc.">
        <title>Complete Genome Sequence of Thiostrepton-Producing Streptomyces laurentii ATCC 31255.</title>
        <authorList>
            <person name="Doi K."/>
            <person name="Fujino Y."/>
            <person name="Nagayoshi Y."/>
            <person name="Ohshima T."/>
            <person name="Ogata S."/>
        </authorList>
    </citation>
    <scope>NUCLEOTIDE SEQUENCE [LARGE SCALE GENOMIC DNA]</scope>
    <source>
        <strain evidence="3 4">ATCC 31255</strain>
    </source>
</reference>
<feature type="compositionally biased region" description="Low complexity" evidence="1">
    <location>
        <begin position="395"/>
        <end position="405"/>
    </location>
</feature>
<evidence type="ECO:0000313" key="4">
    <source>
        <dbReference type="Proteomes" id="UP000217676"/>
    </source>
</evidence>
<feature type="compositionally biased region" description="Basic and acidic residues" evidence="1">
    <location>
        <begin position="380"/>
        <end position="391"/>
    </location>
</feature>
<evidence type="ECO:0000313" key="3">
    <source>
        <dbReference type="EMBL" id="BAU85614.1"/>
    </source>
</evidence>
<feature type="compositionally biased region" description="Gly residues" evidence="1">
    <location>
        <begin position="181"/>
        <end position="191"/>
    </location>
</feature>
<organism evidence="3 4">
    <name type="scientific">Streptomyces laurentii</name>
    <dbReference type="NCBI Taxonomy" id="39478"/>
    <lineage>
        <taxon>Bacteria</taxon>
        <taxon>Bacillati</taxon>
        <taxon>Actinomycetota</taxon>
        <taxon>Actinomycetes</taxon>
        <taxon>Kitasatosporales</taxon>
        <taxon>Streptomycetaceae</taxon>
        <taxon>Streptomyces</taxon>
    </lineage>
</organism>
<keyword evidence="3" id="KW-0176">Collagen</keyword>
<accession>A0A160P3L5</accession>